<sequence length="192" mass="20323">MQCGQSPDGIGQGLEVLGALQGQGLQQEQIFQRGRQRVQIAIHGLEVLQVGDLKGDIRQLGDGERLQLDTVAAHPEDALQVVDGSRQSVVDPHLLEVVGQTVFAAVFAKPGVHLGAPGRQSGVVYAFSEHANIVVQRAVRNRASAFGSLRVLWGARCGARRRGADLGACRSARGAARLRVAAQTQVAAKLPS</sequence>
<dbReference type="EMBL" id="LN899826">
    <property type="protein sequence ID" value="CUV39309.1"/>
    <property type="molecule type" value="Genomic_DNA"/>
</dbReference>
<reference evidence="1" key="1">
    <citation type="submission" date="2015-10" db="EMBL/GenBank/DDBJ databases">
        <authorList>
            <person name="Gilbert D.G."/>
        </authorList>
    </citation>
    <scope>NUCLEOTIDE SEQUENCE</scope>
    <source>
        <strain evidence="1">Phyl III-seqv23</strain>
    </source>
</reference>
<gene>
    <name evidence="1" type="ORF">TF3108_v1_260013</name>
</gene>
<name>A0A0S4VYG4_RALSL</name>
<evidence type="ECO:0000313" key="1">
    <source>
        <dbReference type="EMBL" id="CUV39309.1"/>
    </source>
</evidence>
<dbReference type="AlphaFoldDB" id="A0A0S4VYG4"/>
<protein>
    <submittedName>
        <fullName evidence="1">Uncharacterized protein</fullName>
    </submittedName>
</protein>
<proteinExistence type="predicted"/>
<accession>A0A0S4VYG4</accession>
<organism evidence="1">
    <name type="scientific">Ralstonia solanacearum</name>
    <name type="common">Pseudomonas solanacearum</name>
    <dbReference type="NCBI Taxonomy" id="305"/>
    <lineage>
        <taxon>Bacteria</taxon>
        <taxon>Pseudomonadati</taxon>
        <taxon>Pseudomonadota</taxon>
        <taxon>Betaproteobacteria</taxon>
        <taxon>Burkholderiales</taxon>
        <taxon>Burkholderiaceae</taxon>
        <taxon>Ralstonia</taxon>
        <taxon>Ralstonia solanacearum species complex</taxon>
    </lineage>
</organism>